<dbReference type="OrthoDB" id="676979at2759"/>
<dbReference type="STRING" id="7375.A0A0L0BX41"/>
<keyword evidence="3" id="KW-0472">Membrane</keyword>
<evidence type="ECO:0008006" key="7">
    <source>
        <dbReference type="Google" id="ProtNLM"/>
    </source>
</evidence>
<evidence type="ECO:0000256" key="2">
    <source>
        <dbReference type="ARBA" id="ARBA00022737"/>
    </source>
</evidence>
<evidence type="ECO:0000313" key="6">
    <source>
        <dbReference type="Proteomes" id="UP000037069"/>
    </source>
</evidence>
<evidence type="ECO:0000313" key="5">
    <source>
        <dbReference type="EMBL" id="KNC24617.1"/>
    </source>
</evidence>
<dbReference type="Pfam" id="PF13855">
    <property type="entry name" value="LRR_8"/>
    <property type="match status" value="1"/>
</dbReference>
<dbReference type="OMA" id="RATLYMT"/>
<keyword evidence="6" id="KW-1185">Reference proteome</keyword>
<gene>
    <name evidence="5" type="ORF">FF38_09656</name>
</gene>
<dbReference type="EMBL" id="JRES01001205">
    <property type="protein sequence ID" value="KNC24617.1"/>
    <property type="molecule type" value="Genomic_DNA"/>
</dbReference>
<organism evidence="5 6">
    <name type="scientific">Lucilia cuprina</name>
    <name type="common">Green bottle fly</name>
    <name type="synonym">Australian sheep blowfly</name>
    <dbReference type="NCBI Taxonomy" id="7375"/>
    <lineage>
        <taxon>Eukaryota</taxon>
        <taxon>Metazoa</taxon>
        <taxon>Ecdysozoa</taxon>
        <taxon>Arthropoda</taxon>
        <taxon>Hexapoda</taxon>
        <taxon>Insecta</taxon>
        <taxon>Pterygota</taxon>
        <taxon>Neoptera</taxon>
        <taxon>Endopterygota</taxon>
        <taxon>Diptera</taxon>
        <taxon>Brachycera</taxon>
        <taxon>Muscomorpha</taxon>
        <taxon>Oestroidea</taxon>
        <taxon>Calliphoridae</taxon>
        <taxon>Luciliinae</taxon>
        <taxon>Lucilia</taxon>
    </lineage>
</organism>
<protein>
    <recommendedName>
        <fullName evidence="7">Leucine-rich repeat-containing protein 15</fullName>
    </recommendedName>
</protein>
<evidence type="ECO:0000256" key="3">
    <source>
        <dbReference type="SAM" id="Phobius"/>
    </source>
</evidence>
<dbReference type="PANTHER" id="PTHR45617">
    <property type="entry name" value="LEUCINE RICH REPEAT FAMILY PROTEIN"/>
    <property type="match status" value="1"/>
</dbReference>
<keyword evidence="3" id="KW-0812">Transmembrane</keyword>
<accession>A0A0L0BX41</accession>
<evidence type="ECO:0000256" key="4">
    <source>
        <dbReference type="SAM" id="SignalP"/>
    </source>
</evidence>
<dbReference type="Gene3D" id="3.80.10.10">
    <property type="entry name" value="Ribonuclease Inhibitor"/>
    <property type="match status" value="2"/>
</dbReference>
<dbReference type="InterPro" id="IPR001611">
    <property type="entry name" value="Leu-rich_rpt"/>
</dbReference>
<feature type="signal peptide" evidence="4">
    <location>
        <begin position="1"/>
        <end position="24"/>
    </location>
</feature>
<comment type="caution">
    <text evidence="5">The sequence shown here is derived from an EMBL/GenBank/DDBJ whole genome shotgun (WGS) entry which is preliminary data.</text>
</comment>
<proteinExistence type="predicted"/>
<dbReference type="SUPFAM" id="SSF52058">
    <property type="entry name" value="L domain-like"/>
    <property type="match status" value="1"/>
</dbReference>
<keyword evidence="4" id="KW-0732">Signal</keyword>
<evidence type="ECO:0000256" key="1">
    <source>
        <dbReference type="ARBA" id="ARBA00022614"/>
    </source>
</evidence>
<reference evidence="5 6" key="1">
    <citation type="journal article" date="2015" name="Nat. Commun.">
        <title>Lucilia cuprina genome unlocks parasitic fly biology to underpin future interventions.</title>
        <authorList>
            <person name="Anstead C.A."/>
            <person name="Korhonen P.K."/>
            <person name="Young N.D."/>
            <person name="Hall R.S."/>
            <person name="Jex A.R."/>
            <person name="Murali S.C."/>
            <person name="Hughes D.S."/>
            <person name="Lee S.F."/>
            <person name="Perry T."/>
            <person name="Stroehlein A.J."/>
            <person name="Ansell B.R."/>
            <person name="Breugelmans B."/>
            <person name="Hofmann A."/>
            <person name="Qu J."/>
            <person name="Dugan S."/>
            <person name="Lee S.L."/>
            <person name="Chao H."/>
            <person name="Dinh H."/>
            <person name="Han Y."/>
            <person name="Doddapaneni H.V."/>
            <person name="Worley K.C."/>
            <person name="Muzny D.M."/>
            <person name="Ioannidis P."/>
            <person name="Waterhouse R.M."/>
            <person name="Zdobnov E.M."/>
            <person name="James P.J."/>
            <person name="Bagnall N.H."/>
            <person name="Kotze A.C."/>
            <person name="Gibbs R.A."/>
            <person name="Richards S."/>
            <person name="Batterham P."/>
            <person name="Gasser R.B."/>
        </authorList>
    </citation>
    <scope>NUCLEOTIDE SEQUENCE [LARGE SCALE GENOMIC DNA]</scope>
    <source>
        <strain evidence="5 6">LS</strain>
        <tissue evidence="5">Full body</tissue>
    </source>
</reference>
<dbReference type="Proteomes" id="UP000037069">
    <property type="component" value="Unassembled WGS sequence"/>
</dbReference>
<name>A0A0L0BX41_LUCCU</name>
<keyword evidence="3" id="KW-1133">Transmembrane helix</keyword>
<dbReference type="AlphaFoldDB" id="A0A0L0BX41"/>
<dbReference type="PROSITE" id="PS51450">
    <property type="entry name" value="LRR"/>
    <property type="match status" value="1"/>
</dbReference>
<keyword evidence="1" id="KW-0433">Leucine-rich repeat</keyword>
<dbReference type="PANTHER" id="PTHR45617:SF181">
    <property type="entry name" value="LP04042P"/>
    <property type="match status" value="1"/>
</dbReference>
<dbReference type="InterPro" id="IPR032675">
    <property type="entry name" value="LRR_dom_sf"/>
</dbReference>
<feature type="chain" id="PRO_5005535199" description="Leucine-rich repeat-containing protein 15" evidence="4">
    <location>
        <begin position="25"/>
        <end position="616"/>
    </location>
</feature>
<keyword evidence="2" id="KW-0677">Repeat</keyword>
<feature type="transmembrane region" description="Helical" evidence="3">
    <location>
        <begin position="482"/>
        <end position="506"/>
    </location>
</feature>
<sequence>MLFKNNIFKILLMIYMFYIKQIFCNELCWNNEEECNIKTELYKNFELSHGLTMQIDCHLNFTKNHTLDNNHLQTETNDFQTSTKNRFMGIQSVMLDGCQTPLNTLTYGLEYLPICKSIIKVSIRHFHMDILRPFHCQGDNTQLQLEYLNIQFNEIAAIEADSFLSNTPQLRDVYIERNSLKLIHKNAFKAIRSLENLYIVNEPVLMLKFPDLFEYTSVASVHLEALKQMTSGVFEHLPETLQNLYVANTPLDNVAVQLRNSLVLSNLTIKHCALEKFTLHDVHSTVKHIDLSDNVMKTFTAYENKLTELNLSNNQLQWLPFEWLANLSYLESLILTGNHIKFLHLNSLLKSIPNVLLFDLSQNKLQSLQDYDNDIPDITLARVRIKCDQNPWDCLWLHQFAHNYPEKFRILKYEKFISKINVNGLQCIPSEKIPPTTTVITTNNSTQTNNTALTGDHFLNVSTYTLVYGSPWEFKRNQRAEALIIVFMLPLGIALLFLLLYMWIYCQKMFHLSYYKGFSCMQMPANHPSQRFDVVRQLPLSPQQTESGRPLTQLLNGNEMAYEVPINGIVSECNCIALHSGGDDDTTAVKCQKSVHITYEQLPNEEPPSQIYEEII</sequence>